<keyword evidence="3" id="KW-1185">Reference proteome</keyword>
<keyword evidence="1" id="KW-0812">Transmembrane</keyword>
<dbReference type="GeneID" id="78372979"/>
<reference evidence="2 3" key="1">
    <citation type="submission" date="2015-01" db="EMBL/GenBank/DDBJ databases">
        <title>Draft genome of the acidophilic iron oxidizer Ferrimicrobium acidiphilum strain T23.</title>
        <authorList>
            <person name="Poehlein A."/>
            <person name="Eisen S."/>
            <person name="Schloemann M."/>
            <person name="Johnson B.D."/>
            <person name="Daniel R."/>
            <person name="Muehling M."/>
        </authorList>
    </citation>
    <scope>NUCLEOTIDE SEQUENCE [LARGE SCALE GENOMIC DNA]</scope>
    <source>
        <strain evidence="2 3">T23</strain>
    </source>
</reference>
<dbReference type="AlphaFoldDB" id="A0A0D8FTB4"/>
<dbReference type="STRING" id="1121877.FEAC_18400"/>
<dbReference type="EMBL" id="JXUW01000017">
    <property type="protein sequence ID" value="KJE76356.1"/>
    <property type="molecule type" value="Genomic_DNA"/>
</dbReference>
<protein>
    <submittedName>
        <fullName evidence="2">Uncharacterized protein</fullName>
    </submittedName>
</protein>
<evidence type="ECO:0000256" key="1">
    <source>
        <dbReference type="SAM" id="Phobius"/>
    </source>
</evidence>
<sequence>MIRHTVKRVFDYHNWYAPSVYMVIVGIIGGVSIPHNAWVHVIVQFAWIVVSSLAGVLIVAGLLRLEKRRQRVR</sequence>
<name>A0A0D8FTB4_9ACTN</name>
<evidence type="ECO:0000313" key="3">
    <source>
        <dbReference type="Proteomes" id="UP000032336"/>
    </source>
</evidence>
<dbReference type="RefSeq" id="WP_035389850.1">
    <property type="nucleotide sequence ID" value="NZ_JQKF01000016.1"/>
</dbReference>
<gene>
    <name evidence="2" type="ORF">FEAC_18400</name>
</gene>
<accession>A0A0D8FTB4</accession>
<feature type="transmembrane region" description="Helical" evidence="1">
    <location>
        <begin position="37"/>
        <end position="63"/>
    </location>
</feature>
<keyword evidence="1" id="KW-0472">Membrane</keyword>
<organism evidence="2 3">
    <name type="scientific">Ferrimicrobium acidiphilum DSM 19497</name>
    <dbReference type="NCBI Taxonomy" id="1121877"/>
    <lineage>
        <taxon>Bacteria</taxon>
        <taxon>Bacillati</taxon>
        <taxon>Actinomycetota</taxon>
        <taxon>Acidimicrobiia</taxon>
        <taxon>Acidimicrobiales</taxon>
        <taxon>Acidimicrobiaceae</taxon>
        <taxon>Ferrimicrobium</taxon>
    </lineage>
</organism>
<evidence type="ECO:0000313" key="2">
    <source>
        <dbReference type="EMBL" id="KJE76356.1"/>
    </source>
</evidence>
<dbReference type="Proteomes" id="UP000032336">
    <property type="component" value="Unassembled WGS sequence"/>
</dbReference>
<feature type="transmembrane region" description="Helical" evidence="1">
    <location>
        <begin position="12"/>
        <end position="31"/>
    </location>
</feature>
<proteinExistence type="predicted"/>
<keyword evidence="1" id="KW-1133">Transmembrane helix</keyword>
<comment type="caution">
    <text evidence="2">The sequence shown here is derived from an EMBL/GenBank/DDBJ whole genome shotgun (WGS) entry which is preliminary data.</text>
</comment>